<sequence>MKSVFYISILLFTILTISCKEDTTEEVVPQILRLTKMSETSPIYDPSTHLFKYNQEGKLIEYNFQPGRYVSNEVDMHSYNSQGQLSEILSYDTKRSSSYLSKTTHTYNASNQLIKLTRDESGSYYAIDYNSQGNISEIRFYYDGSTTASQWYILEYDSRGNMTSQKTYRSEQGKAAMLSQHSIVEYDDKPNPFHKLGSPLLRSYGQNSILEGFLIGSLSPNNPTKVELRMYLQQSGQVMEWVKTINYLYKYGAGNLPIEITYSNSMGVNVQTLEYAVQ</sequence>
<protein>
    <recommendedName>
        <fullName evidence="3">YD repeat-containing protein</fullName>
    </recommendedName>
</protein>
<gene>
    <name evidence="1" type="ORF">GCM10023183_18140</name>
</gene>
<organism evidence="1 2">
    <name type="scientific">Nibribacter koreensis</name>
    <dbReference type="NCBI Taxonomy" id="1084519"/>
    <lineage>
        <taxon>Bacteria</taxon>
        <taxon>Pseudomonadati</taxon>
        <taxon>Bacteroidota</taxon>
        <taxon>Cytophagia</taxon>
        <taxon>Cytophagales</taxon>
        <taxon>Hymenobacteraceae</taxon>
        <taxon>Nibribacter</taxon>
    </lineage>
</organism>
<keyword evidence="2" id="KW-1185">Reference proteome</keyword>
<dbReference type="PROSITE" id="PS51257">
    <property type="entry name" value="PROKAR_LIPOPROTEIN"/>
    <property type="match status" value="1"/>
</dbReference>
<dbReference type="NCBIfam" id="TIGR01643">
    <property type="entry name" value="YD_repeat_2x"/>
    <property type="match status" value="1"/>
</dbReference>
<evidence type="ECO:0000313" key="2">
    <source>
        <dbReference type="Proteomes" id="UP001501844"/>
    </source>
</evidence>
<name>A0ABP8FIQ5_9BACT</name>
<dbReference type="InterPro" id="IPR006530">
    <property type="entry name" value="YD"/>
</dbReference>
<dbReference type="EMBL" id="BAABGX010000002">
    <property type="protein sequence ID" value="GAA4304661.1"/>
    <property type="molecule type" value="Genomic_DNA"/>
</dbReference>
<dbReference type="Proteomes" id="UP001501844">
    <property type="component" value="Unassembled WGS sequence"/>
</dbReference>
<reference evidence="2" key="1">
    <citation type="journal article" date="2019" name="Int. J. Syst. Evol. Microbiol.">
        <title>The Global Catalogue of Microorganisms (GCM) 10K type strain sequencing project: providing services to taxonomists for standard genome sequencing and annotation.</title>
        <authorList>
            <consortium name="The Broad Institute Genomics Platform"/>
            <consortium name="The Broad Institute Genome Sequencing Center for Infectious Disease"/>
            <person name="Wu L."/>
            <person name="Ma J."/>
        </authorList>
    </citation>
    <scope>NUCLEOTIDE SEQUENCE [LARGE SCALE GENOMIC DNA]</scope>
    <source>
        <strain evidence="2">JCM 17917</strain>
    </source>
</reference>
<evidence type="ECO:0000313" key="1">
    <source>
        <dbReference type="EMBL" id="GAA4304661.1"/>
    </source>
</evidence>
<dbReference type="RefSeq" id="WP_345164866.1">
    <property type="nucleotide sequence ID" value="NZ_BAABGX010000002.1"/>
</dbReference>
<evidence type="ECO:0008006" key="3">
    <source>
        <dbReference type="Google" id="ProtNLM"/>
    </source>
</evidence>
<accession>A0ABP8FIQ5</accession>
<dbReference type="Gene3D" id="2.180.10.10">
    <property type="entry name" value="RHS repeat-associated core"/>
    <property type="match status" value="1"/>
</dbReference>
<proteinExistence type="predicted"/>
<comment type="caution">
    <text evidence="1">The sequence shown here is derived from an EMBL/GenBank/DDBJ whole genome shotgun (WGS) entry which is preliminary data.</text>
</comment>